<keyword evidence="1" id="KW-0812">Transmembrane</keyword>
<reference evidence="2 3" key="1">
    <citation type="submission" date="2022-11" db="EMBL/GenBank/DDBJ databases">
        <title>Deinococcus ZS9-10, Low Temperature and Draught-tolerating, UV-resistant Bacteria from Continental Antarctica.</title>
        <authorList>
            <person name="Cheng L."/>
        </authorList>
    </citation>
    <scope>NUCLEOTIDE SEQUENCE [LARGE SCALE GENOMIC DNA]</scope>
    <source>
        <strain evidence="2 3">ZS9-10</strain>
    </source>
</reference>
<feature type="transmembrane region" description="Helical" evidence="1">
    <location>
        <begin position="48"/>
        <end position="65"/>
    </location>
</feature>
<feature type="transmembrane region" description="Helical" evidence="1">
    <location>
        <begin position="23"/>
        <end position="41"/>
    </location>
</feature>
<evidence type="ECO:0000313" key="2">
    <source>
        <dbReference type="EMBL" id="MDV6374747.1"/>
    </source>
</evidence>
<keyword evidence="1" id="KW-0472">Membrane</keyword>
<evidence type="ECO:0000313" key="3">
    <source>
        <dbReference type="Proteomes" id="UP001276150"/>
    </source>
</evidence>
<accession>A0ABU4DQN1</accession>
<name>A0ABU4DQN1_9DEIO</name>
<evidence type="ECO:0000256" key="1">
    <source>
        <dbReference type="SAM" id="Phobius"/>
    </source>
</evidence>
<feature type="transmembrane region" description="Helical" evidence="1">
    <location>
        <begin position="100"/>
        <end position="121"/>
    </location>
</feature>
<keyword evidence="3" id="KW-1185">Reference proteome</keyword>
<dbReference type="EMBL" id="JAPMIV010000013">
    <property type="protein sequence ID" value="MDV6374747.1"/>
    <property type="molecule type" value="Genomic_DNA"/>
</dbReference>
<gene>
    <name evidence="2" type="ORF">ORD21_09125</name>
</gene>
<keyword evidence="1" id="KW-1133">Transmembrane helix</keyword>
<sequence>MGALLSGQAGPPPWLLPVVQDNSLYAVMIAVIAVYWALRVAREARLGYLPRVAWWALPGLALLLLTPVLDVPALLGIGAAFLLLAEFWPDAYRRSPSRPLSAWPLVSVLTGAALTWSVIQAGQPEPVAVVAALGALLAGVVGLLGVVFYPKTGATAGGVAVRPSLNFQTRWHRALTPEWPDLSVTLSEQGAHLKNISKRPVRLAGWSPAGINAWYHVRDPDGRVMAELRAGQEALLPLGERDSGVRVWYGPDKAQDAYLFRADWTPTARADQRVLN</sequence>
<protein>
    <submittedName>
        <fullName evidence="2">Uncharacterized protein</fullName>
    </submittedName>
</protein>
<dbReference type="Proteomes" id="UP001276150">
    <property type="component" value="Unassembled WGS sequence"/>
</dbReference>
<comment type="caution">
    <text evidence="2">The sequence shown here is derived from an EMBL/GenBank/DDBJ whole genome shotgun (WGS) entry which is preliminary data.</text>
</comment>
<proteinExistence type="predicted"/>
<organism evidence="2 3">
    <name type="scientific">Deinococcus arenicola</name>
    <dbReference type="NCBI Taxonomy" id="2994950"/>
    <lineage>
        <taxon>Bacteria</taxon>
        <taxon>Thermotogati</taxon>
        <taxon>Deinococcota</taxon>
        <taxon>Deinococci</taxon>
        <taxon>Deinococcales</taxon>
        <taxon>Deinococcaceae</taxon>
        <taxon>Deinococcus</taxon>
    </lineage>
</organism>
<feature type="transmembrane region" description="Helical" evidence="1">
    <location>
        <begin position="127"/>
        <end position="149"/>
    </location>
</feature>
<dbReference type="RefSeq" id="WP_317640080.1">
    <property type="nucleotide sequence ID" value="NZ_JAPMIV010000013.1"/>
</dbReference>